<accession>A0A2L2X7P9</accession>
<reference evidence="3" key="1">
    <citation type="submission" date="2018-02" db="EMBL/GenBank/DDBJ databases">
        <title>Genome sequence of Desulfocucumis palustris strain NAW-5.</title>
        <authorList>
            <person name="Watanabe M."/>
            <person name="Kojima H."/>
            <person name="Fukui M."/>
        </authorList>
    </citation>
    <scope>NUCLEOTIDE SEQUENCE [LARGE SCALE GENOMIC DNA]</scope>
    <source>
        <strain evidence="3">NAW-5</strain>
    </source>
</reference>
<proteinExistence type="predicted"/>
<evidence type="ECO:0000313" key="2">
    <source>
        <dbReference type="EMBL" id="GBF32195.1"/>
    </source>
</evidence>
<protein>
    <submittedName>
        <fullName evidence="2">Peptidase, M23/M37 family</fullName>
    </submittedName>
</protein>
<organism evidence="2 3">
    <name type="scientific">Desulfocucumis palustris</name>
    <dbReference type="NCBI Taxonomy" id="1898651"/>
    <lineage>
        <taxon>Bacteria</taxon>
        <taxon>Bacillati</taxon>
        <taxon>Bacillota</taxon>
        <taxon>Clostridia</taxon>
        <taxon>Eubacteriales</taxon>
        <taxon>Desulfocucumaceae</taxon>
        <taxon>Desulfocucumis</taxon>
    </lineage>
</organism>
<dbReference type="PANTHER" id="PTHR21666">
    <property type="entry name" value="PEPTIDASE-RELATED"/>
    <property type="match status" value="1"/>
</dbReference>
<feature type="domain" description="M23ase beta-sheet core" evidence="1">
    <location>
        <begin position="101"/>
        <end position="207"/>
    </location>
</feature>
<dbReference type="OrthoDB" id="9805070at2"/>
<dbReference type="Gene3D" id="2.70.70.10">
    <property type="entry name" value="Glucose Permease (Domain IIA)"/>
    <property type="match status" value="1"/>
</dbReference>
<dbReference type="Pfam" id="PF01551">
    <property type="entry name" value="Peptidase_M23"/>
    <property type="match status" value="1"/>
</dbReference>
<dbReference type="AlphaFoldDB" id="A0A2L2X7P9"/>
<dbReference type="InterPro" id="IPR016047">
    <property type="entry name" value="M23ase_b-sheet_dom"/>
</dbReference>
<dbReference type="Proteomes" id="UP000239549">
    <property type="component" value="Unassembled WGS sequence"/>
</dbReference>
<keyword evidence="3" id="KW-1185">Reference proteome</keyword>
<dbReference type="InterPro" id="IPR050570">
    <property type="entry name" value="Cell_wall_metabolism_enzyme"/>
</dbReference>
<dbReference type="EMBL" id="BFAV01000019">
    <property type="protein sequence ID" value="GBF32195.1"/>
    <property type="molecule type" value="Genomic_DNA"/>
</dbReference>
<evidence type="ECO:0000259" key="1">
    <source>
        <dbReference type="Pfam" id="PF01551"/>
    </source>
</evidence>
<name>A0A2L2X7P9_9FIRM</name>
<dbReference type="GO" id="GO:0004222">
    <property type="term" value="F:metalloendopeptidase activity"/>
    <property type="evidence" value="ECO:0007669"/>
    <property type="project" value="TreeGrafter"/>
</dbReference>
<dbReference type="PANTHER" id="PTHR21666:SF290">
    <property type="entry name" value="PEPTIDASE M23 DOMAIN PROTEIN"/>
    <property type="match status" value="1"/>
</dbReference>
<sequence>MEYIPDELLKVIAKRLKLGDREKPVCRVEVDRLTFVPGGVEEVQTFSPDPDVIKKILTGAVPDDGATVANEKDFAFPLQGGNINSINSNYGMRTLGGQSRKHHGVDMAAPVGTGVLAAWSGKVILVQSSNQSGGYGNQIHISHGDGLITKYAHLSKVLVSNGQMVSAGQKIGGVGNTGLCFAGGWVSDAERSSGAGSHLHFGVYTGGVVDNNHSTDPRPYLTGAKKVFGPASVTGVTSSDNYITMQNARVVFEENFLNKDWIQNPAFSAPPDLLSRSSIEYDGDYPGGRRTSKLLIKYDSGTTLLSLQLRLSVIGPATLDLGFDSDFPAGSLFRVWATVDGKETSIIRYQDFNGSYISREIKDVAVPEGEVALTFNMRCDSGWPRVFKLDYIRIKSGQYQGVNGEGYIYREYGDENRFQKLETAEIPAGRFIYMDTLELENVIGIEMDDQFEMDAASARVTISNPGGYYSPDFNAYKFPEAGVDSPWSCHVNGVDLGVLSENTPVRIYLGYGRNLVRVFTGLIDKVDICGADQTLTIYCRNMYKRILEKVITERKCYPDYECGMDVNTDAAYKPSENPANINDREQLVVYYAQQAAARWGVDYRLILAISAAETGNPASPVKVGGFAGKGLEAQGSYICGYGINASDKFTYAGIPAQCHYTAKRIKEALNGRPATLENIKYFQKGGDLGKQFTWCPESNWPDNVWNAYQLIGAEAKYNVQYFTGTAAAPPPDSGVSNYYDNNFYNDVAGRAGTAWLKSAIVHDLAAHARLTGWRASPDDRAYPDVVIEEAYLISANPLTGQVIKAGANEGEFTVVPASAVPTPEGWKNPLVESKQWEFDPFKFKVAEAIREIIRDTPYRSYCDRYGTYRLEAVKYNKPVAAMFTGYDDLMPVNKSIDFSRARSHICVVVTEYAPGNPGGLSGEVESSLHMVDNEILMELKGEIRSCSVAVSWARTQELAKVIAKRMFWDMKRLCRTLQVVIPGRPDLDVLDRVYILDKTTGTRDIYCIKGIKTNYSVDDGYLMTLELFWADITP</sequence>
<dbReference type="RefSeq" id="WP_104370762.1">
    <property type="nucleotide sequence ID" value="NZ_BFAV01000019.1"/>
</dbReference>
<gene>
    <name evidence="2" type="ORF">DCCM_0386</name>
</gene>
<dbReference type="InterPro" id="IPR011055">
    <property type="entry name" value="Dup_hybrid_motif"/>
</dbReference>
<evidence type="ECO:0000313" key="3">
    <source>
        <dbReference type="Proteomes" id="UP000239549"/>
    </source>
</evidence>
<comment type="caution">
    <text evidence="2">The sequence shown here is derived from an EMBL/GenBank/DDBJ whole genome shotgun (WGS) entry which is preliminary data.</text>
</comment>
<dbReference type="CDD" id="cd12797">
    <property type="entry name" value="M23_peptidase"/>
    <property type="match status" value="1"/>
</dbReference>
<dbReference type="SUPFAM" id="SSF51261">
    <property type="entry name" value="Duplicated hybrid motif"/>
    <property type="match status" value="1"/>
</dbReference>